<comment type="caution">
    <text evidence="1">The sequence shown here is derived from an EMBL/GenBank/DDBJ whole genome shotgun (WGS) entry which is preliminary data.</text>
</comment>
<dbReference type="Proteomes" id="UP000475325">
    <property type="component" value="Unassembled WGS sequence"/>
</dbReference>
<dbReference type="AlphaFoldDB" id="A0A7C8IZB1"/>
<dbReference type="EMBL" id="WIQW01000103">
    <property type="protein sequence ID" value="KAF3083852.1"/>
    <property type="molecule type" value="Genomic_DNA"/>
</dbReference>
<reference evidence="1 2" key="1">
    <citation type="submission" date="2019-06" db="EMBL/GenBank/DDBJ databases">
        <authorList>
            <person name="Palmer J.M."/>
        </authorList>
    </citation>
    <scope>NUCLEOTIDE SEQUENCE [LARGE SCALE GENOMIC DNA]</scope>
    <source>
        <strain evidence="1 2">TWF102</strain>
    </source>
</reference>
<name>A0A7C8IZB1_ORBOL</name>
<evidence type="ECO:0000313" key="1">
    <source>
        <dbReference type="EMBL" id="KAF3083852.1"/>
    </source>
</evidence>
<proteinExistence type="predicted"/>
<evidence type="ECO:0000313" key="2">
    <source>
        <dbReference type="Proteomes" id="UP000475325"/>
    </source>
</evidence>
<sequence>MQQLMGQGAAGVPRWNLIYDFGVKDLMDPAAFVGLRYNMDFVYSLDWSVHGKGIDRGWFPDEKYLSDEALAPSLEDCFIDKMGKLLHSIETDEDSDNEAFSDISKD</sequence>
<gene>
    <name evidence="1" type="ORF">TWF102_000569</name>
</gene>
<accession>A0A7C8IZB1</accession>
<organism evidence="1 2">
    <name type="scientific">Orbilia oligospora</name>
    <name type="common">Nematode-trapping fungus</name>
    <name type="synonym">Arthrobotrys oligospora</name>
    <dbReference type="NCBI Taxonomy" id="2813651"/>
    <lineage>
        <taxon>Eukaryota</taxon>
        <taxon>Fungi</taxon>
        <taxon>Dikarya</taxon>
        <taxon>Ascomycota</taxon>
        <taxon>Pezizomycotina</taxon>
        <taxon>Orbiliomycetes</taxon>
        <taxon>Orbiliales</taxon>
        <taxon>Orbiliaceae</taxon>
        <taxon>Orbilia</taxon>
    </lineage>
</organism>
<protein>
    <submittedName>
        <fullName evidence="1">Uncharacterized protein</fullName>
    </submittedName>
</protein>